<evidence type="ECO:0000313" key="3">
    <source>
        <dbReference type="Proteomes" id="UP000235786"/>
    </source>
</evidence>
<feature type="compositionally biased region" description="Basic residues" evidence="1">
    <location>
        <begin position="137"/>
        <end position="146"/>
    </location>
</feature>
<proteinExistence type="predicted"/>
<accession>A0A2J6RL11</accession>
<protein>
    <submittedName>
        <fullName evidence="2">Uncharacterized protein</fullName>
    </submittedName>
</protein>
<organism evidence="2 3">
    <name type="scientific">Hyaloscypha variabilis (strain UAMH 11265 / GT02V1 / F)</name>
    <name type="common">Meliniomyces variabilis</name>
    <dbReference type="NCBI Taxonomy" id="1149755"/>
    <lineage>
        <taxon>Eukaryota</taxon>
        <taxon>Fungi</taxon>
        <taxon>Dikarya</taxon>
        <taxon>Ascomycota</taxon>
        <taxon>Pezizomycotina</taxon>
        <taxon>Leotiomycetes</taxon>
        <taxon>Helotiales</taxon>
        <taxon>Hyaloscyphaceae</taxon>
        <taxon>Hyaloscypha</taxon>
        <taxon>Hyaloscypha variabilis</taxon>
    </lineage>
</organism>
<evidence type="ECO:0000256" key="1">
    <source>
        <dbReference type="SAM" id="MobiDB-lite"/>
    </source>
</evidence>
<name>A0A2J6RL11_HYAVF</name>
<dbReference type="Proteomes" id="UP000235786">
    <property type="component" value="Unassembled WGS sequence"/>
</dbReference>
<gene>
    <name evidence="2" type="ORF">L207DRAFT_55246</name>
</gene>
<evidence type="ECO:0000313" key="2">
    <source>
        <dbReference type="EMBL" id="PMD39216.1"/>
    </source>
</evidence>
<feature type="compositionally biased region" description="Basic and acidic residues" evidence="1">
    <location>
        <begin position="122"/>
        <end position="136"/>
    </location>
</feature>
<dbReference type="AlphaFoldDB" id="A0A2J6RL11"/>
<dbReference type="EMBL" id="KZ613947">
    <property type="protein sequence ID" value="PMD39216.1"/>
    <property type="molecule type" value="Genomic_DNA"/>
</dbReference>
<dbReference type="STRING" id="1149755.A0A2J6RL11"/>
<dbReference type="OrthoDB" id="3540796at2759"/>
<feature type="region of interest" description="Disordered" evidence="1">
    <location>
        <begin position="122"/>
        <end position="156"/>
    </location>
</feature>
<reference evidence="2 3" key="1">
    <citation type="submission" date="2016-04" db="EMBL/GenBank/DDBJ databases">
        <title>A degradative enzymes factory behind the ericoid mycorrhizal symbiosis.</title>
        <authorList>
            <consortium name="DOE Joint Genome Institute"/>
            <person name="Martino E."/>
            <person name="Morin E."/>
            <person name="Grelet G."/>
            <person name="Kuo A."/>
            <person name="Kohler A."/>
            <person name="Daghino S."/>
            <person name="Barry K."/>
            <person name="Choi C."/>
            <person name="Cichocki N."/>
            <person name="Clum A."/>
            <person name="Copeland A."/>
            <person name="Hainaut M."/>
            <person name="Haridas S."/>
            <person name="Labutti K."/>
            <person name="Lindquist E."/>
            <person name="Lipzen A."/>
            <person name="Khouja H.-R."/>
            <person name="Murat C."/>
            <person name="Ohm R."/>
            <person name="Olson A."/>
            <person name="Spatafora J."/>
            <person name="Veneault-Fourrey C."/>
            <person name="Henrissat B."/>
            <person name="Grigoriev I."/>
            <person name="Martin F."/>
            <person name="Perotto S."/>
        </authorList>
    </citation>
    <scope>NUCLEOTIDE SEQUENCE [LARGE SCALE GENOMIC DNA]</scope>
    <source>
        <strain evidence="2 3">F</strain>
    </source>
</reference>
<keyword evidence="3" id="KW-1185">Reference proteome</keyword>
<sequence length="403" mass="46112">MVTIKAIKDKKIIDLYSALGYDKKISKYKFEALDGATSSFFRGYVNQGNTISRSRVDLEAARLCALNFLHENDRGERFWPANSEGILEYAKDCDREEITDVLTHIFRKKNYSDYVQELKHVRRRKEEEGRQLEKPKCGKKRSKKRKHNEDDSLIATKEGPTLNEKACIASVLELDPPEHPSDVYCGNYIRGLNPQFDLKPAKEFRRKWLSSQSPKWPSSADCRLLRFMFDNGLFIAYDHGDEIPAASLRSFREGTEIEEMSGSEVVTFRNLVTGRVQELTHQLTQKPSLILTYRGDGVIHMTERFERFWGKKEVFWEESAQPPKKRKKSKAIRAKPPLALPNLQVQGDTMSETLPTDDDRDSNLQFASVAETALNLSAGWEALDEGPAEHSFLTKAMVSRGIL</sequence>